<dbReference type="PANTHER" id="PTHR34653:SF1">
    <property type="entry name" value="FLAGELLAR HOOK-BASAL BODY COMPLEX PROTEIN FLIE"/>
    <property type="match status" value="1"/>
</dbReference>
<organism evidence="5 6">
    <name type="scientific">Aquamicrobium soli</name>
    <dbReference type="NCBI Taxonomy" id="1811518"/>
    <lineage>
        <taxon>Bacteria</taxon>
        <taxon>Pseudomonadati</taxon>
        <taxon>Pseudomonadota</taxon>
        <taxon>Alphaproteobacteria</taxon>
        <taxon>Hyphomicrobiales</taxon>
        <taxon>Phyllobacteriaceae</taxon>
        <taxon>Aquamicrobium</taxon>
    </lineage>
</organism>
<dbReference type="PANTHER" id="PTHR34653">
    <property type="match status" value="1"/>
</dbReference>
<dbReference type="InterPro" id="IPR001624">
    <property type="entry name" value="FliE"/>
</dbReference>
<name>A0ABV7K4I0_9HYPH</name>
<keyword evidence="5" id="KW-0282">Flagellum</keyword>
<comment type="similarity">
    <text evidence="2 4">Belongs to the FliE family.</text>
</comment>
<keyword evidence="3 4" id="KW-0975">Bacterial flagellum</keyword>
<evidence type="ECO:0000256" key="1">
    <source>
        <dbReference type="ARBA" id="ARBA00004117"/>
    </source>
</evidence>
<dbReference type="EMBL" id="JBHRTK010000003">
    <property type="protein sequence ID" value="MFC3205294.1"/>
    <property type="molecule type" value="Genomic_DNA"/>
</dbReference>
<proteinExistence type="inferred from homology"/>
<dbReference type="RefSeq" id="WP_378218713.1">
    <property type="nucleotide sequence ID" value="NZ_JBHRTK010000003.1"/>
</dbReference>
<evidence type="ECO:0000313" key="6">
    <source>
        <dbReference type="Proteomes" id="UP001595583"/>
    </source>
</evidence>
<dbReference type="Proteomes" id="UP001595583">
    <property type="component" value="Unassembled WGS sequence"/>
</dbReference>
<sequence>MGIGGIGALQFKPALGGADGATNLLQGGAAATPAAGGDVAASFADALSQAASKTVGTLENAEKMSIQALKGDADTRQVVDAVMDAQQALQTAVAIRDKIVSAYLEVSRMAI</sequence>
<accession>A0ABV7K4I0</accession>
<keyword evidence="5" id="KW-0969">Cilium</keyword>
<keyword evidence="6" id="KW-1185">Reference proteome</keyword>
<reference evidence="6" key="1">
    <citation type="journal article" date="2019" name="Int. J. Syst. Evol. Microbiol.">
        <title>The Global Catalogue of Microorganisms (GCM) 10K type strain sequencing project: providing services to taxonomists for standard genome sequencing and annotation.</title>
        <authorList>
            <consortium name="The Broad Institute Genomics Platform"/>
            <consortium name="The Broad Institute Genome Sequencing Center for Infectious Disease"/>
            <person name="Wu L."/>
            <person name="Ma J."/>
        </authorList>
    </citation>
    <scope>NUCLEOTIDE SEQUENCE [LARGE SCALE GENOMIC DNA]</scope>
    <source>
        <strain evidence="6">KCTC 52165</strain>
    </source>
</reference>
<dbReference type="Pfam" id="PF02049">
    <property type="entry name" value="FliE"/>
    <property type="match status" value="1"/>
</dbReference>
<evidence type="ECO:0000256" key="3">
    <source>
        <dbReference type="ARBA" id="ARBA00023143"/>
    </source>
</evidence>
<comment type="caution">
    <text evidence="5">The sequence shown here is derived from an EMBL/GenBank/DDBJ whole genome shotgun (WGS) entry which is preliminary data.</text>
</comment>
<keyword evidence="5" id="KW-0966">Cell projection</keyword>
<protein>
    <recommendedName>
        <fullName evidence="4">Flagellar hook-basal body complex protein FliE</fullName>
    </recommendedName>
</protein>
<gene>
    <name evidence="4" type="primary">fliE</name>
    <name evidence="5" type="ORF">ACFOHJ_03640</name>
</gene>
<evidence type="ECO:0000256" key="4">
    <source>
        <dbReference type="HAMAP-Rule" id="MF_00724"/>
    </source>
</evidence>
<dbReference type="HAMAP" id="MF_00724">
    <property type="entry name" value="FliE"/>
    <property type="match status" value="1"/>
</dbReference>
<evidence type="ECO:0000256" key="2">
    <source>
        <dbReference type="ARBA" id="ARBA00009272"/>
    </source>
</evidence>
<comment type="subcellular location">
    <subcellularLocation>
        <location evidence="1 4">Bacterial flagellum basal body</location>
    </subcellularLocation>
</comment>
<evidence type="ECO:0000313" key="5">
    <source>
        <dbReference type="EMBL" id="MFC3205294.1"/>
    </source>
</evidence>